<name>A0A8H7HRQ4_9AGAM</name>
<dbReference type="InterPro" id="IPR021858">
    <property type="entry name" value="Fun_TF"/>
</dbReference>
<organism evidence="3 4">
    <name type="scientific">Rhizoctonia solani</name>
    <dbReference type="NCBI Taxonomy" id="456999"/>
    <lineage>
        <taxon>Eukaryota</taxon>
        <taxon>Fungi</taxon>
        <taxon>Dikarya</taxon>
        <taxon>Basidiomycota</taxon>
        <taxon>Agaricomycotina</taxon>
        <taxon>Agaricomycetes</taxon>
        <taxon>Cantharellales</taxon>
        <taxon>Ceratobasidiaceae</taxon>
        <taxon>Rhizoctonia</taxon>
    </lineage>
</organism>
<comment type="caution">
    <text evidence="3">The sequence shown here is derived from an EMBL/GenBank/DDBJ whole genome shotgun (WGS) entry which is preliminary data.</text>
</comment>
<dbReference type="EMBL" id="JACYCD010000049">
    <property type="protein sequence ID" value="KAF8707493.1"/>
    <property type="molecule type" value="Genomic_DNA"/>
</dbReference>
<evidence type="ECO:0000313" key="3">
    <source>
        <dbReference type="EMBL" id="KAF8707493.1"/>
    </source>
</evidence>
<dbReference type="PANTHER" id="PTHR37534:SF46">
    <property type="entry name" value="ZN(II)2CYS6 TRANSCRIPTION FACTOR (EUROFUNG)"/>
    <property type="match status" value="1"/>
</dbReference>
<proteinExistence type="predicted"/>
<accession>A0A8H7HRQ4</accession>
<sequence>MASRQSAALCVGPSQRSLLVALSSSEKTDSSLKSITQGPPTRLTRLIESNQCTPHVSKLNVDGLIPLKHNTDVEEEYDDDDPEGFEEILCQISIRLDRTVDSNKLPFVLQCYAQWISQSVFEPLKIAYTTKDTISQQFSLSQASRSRLLMISQIMRKLAKHRALDEEGNMLLELLRCEIWQNVAAFCIRQWAENEEREHAILALNNTFELMNMQAASAPLSDLLRLIQLAAPVFLKACPSPYPPHMSELLLEVNVNLRHFVAADVASSITTGRPLQCRYHVPWSLEYCDEFIRKREDRGSQWLLGIPDQFLLLLAYMNNLREDAIAANAMIDPTMIERIGEDIRVINVMPCESKEPTLAIVRTVVQECWRQAIFIYLYMALGRAHALDSQVKKAHRSFMKLVNGTKSGRNPDALLMIPMIIAGVAATKSTHRHTIISRVLSVPEYTNPNTAGNDHLHLLKEVWTRTANEGRAARWDDLREACWRITGV</sequence>
<dbReference type="AlphaFoldDB" id="A0A8H7HRQ4"/>
<keyword evidence="2" id="KW-0539">Nucleus</keyword>
<dbReference type="OrthoDB" id="3251668at2759"/>
<dbReference type="Pfam" id="PF11951">
    <property type="entry name" value="Fungal_trans_2"/>
    <property type="match status" value="1"/>
</dbReference>
<gene>
    <name evidence="3" type="ORF">RHS03_04463</name>
</gene>
<protein>
    <submittedName>
        <fullName evidence="3">Uncharacterized protein</fullName>
    </submittedName>
</protein>
<dbReference type="GO" id="GO:0005634">
    <property type="term" value="C:nucleus"/>
    <property type="evidence" value="ECO:0007669"/>
    <property type="project" value="UniProtKB-SubCell"/>
</dbReference>
<reference evidence="3" key="1">
    <citation type="submission" date="2020-09" db="EMBL/GenBank/DDBJ databases">
        <title>Comparative genome analyses of four rice-infecting Rhizoctonia solani isolates reveal extensive enrichment of homogalacturonan modification genes.</title>
        <authorList>
            <person name="Lee D.-Y."/>
            <person name="Jeon J."/>
            <person name="Kim K.-T."/>
            <person name="Cheong K."/>
            <person name="Song H."/>
            <person name="Choi G."/>
            <person name="Ko J."/>
            <person name="Opiyo S.O."/>
            <person name="Zuo S."/>
            <person name="Madhav S."/>
            <person name="Lee Y.-H."/>
            <person name="Wang G.-L."/>
        </authorList>
    </citation>
    <scope>NUCLEOTIDE SEQUENCE</scope>
    <source>
        <strain evidence="3">AG1-IA WGL</strain>
    </source>
</reference>
<evidence type="ECO:0000256" key="2">
    <source>
        <dbReference type="ARBA" id="ARBA00023242"/>
    </source>
</evidence>
<evidence type="ECO:0000313" key="4">
    <source>
        <dbReference type="Proteomes" id="UP000602905"/>
    </source>
</evidence>
<feature type="non-terminal residue" evidence="3">
    <location>
        <position position="1"/>
    </location>
</feature>
<dbReference type="Proteomes" id="UP000602905">
    <property type="component" value="Unassembled WGS sequence"/>
</dbReference>
<dbReference type="PANTHER" id="PTHR37534">
    <property type="entry name" value="TRANSCRIPTIONAL ACTIVATOR PROTEIN UGA3"/>
    <property type="match status" value="1"/>
</dbReference>
<evidence type="ECO:0000256" key="1">
    <source>
        <dbReference type="ARBA" id="ARBA00004123"/>
    </source>
</evidence>
<comment type="subcellular location">
    <subcellularLocation>
        <location evidence="1">Nucleus</location>
    </subcellularLocation>
</comment>